<dbReference type="InterPro" id="IPR008271">
    <property type="entry name" value="Ser/Thr_kinase_AS"/>
</dbReference>
<feature type="transmembrane region" description="Helical" evidence="8">
    <location>
        <begin position="170"/>
        <end position="192"/>
    </location>
</feature>
<feature type="region of interest" description="Disordered" evidence="7">
    <location>
        <begin position="345"/>
        <end position="401"/>
    </location>
</feature>
<evidence type="ECO:0000259" key="10">
    <source>
        <dbReference type="PROSITE" id="PS51285"/>
    </source>
</evidence>
<evidence type="ECO:0000256" key="3">
    <source>
        <dbReference type="ARBA" id="ARBA00022679"/>
    </source>
</evidence>
<keyword evidence="8" id="KW-0472">Membrane</keyword>
<protein>
    <submittedName>
        <fullName evidence="11">Uncharacterized protein</fullName>
    </submittedName>
</protein>
<dbReference type="PROSITE" id="PS51285">
    <property type="entry name" value="AGC_KINASE_CTER"/>
    <property type="match status" value="1"/>
</dbReference>
<dbReference type="InterPro" id="IPR011009">
    <property type="entry name" value="Kinase-like_dom_sf"/>
</dbReference>
<proteinExistence type="predicted"/>
<evidence type="ECO:0000256" key="4">
    <source>
        <dbReference type="ARBA" id="ARBA00022741"/>
    </source>
</evidence>
<dbReference type="InterPro" id="IPR000719">
    <property type="entry name" value="Prot_kinase_dom"/>
</dbReference>
<evidence type="ECO:0000256" key="7">
    <source>
        <dbReference type="SAM" id="MobiDB-lite"/>
    </source>
</evidence>
<dbReference type="SUPFAM" id="SSF56112">
    <property type="entry name" value="Protein kinase-like (PK-like)"/>
    <property type="match status" value="1"/>
</dbReference>
<evidence type="ECO:0000313" key="11">
    <source>
        <dbReference type="EMBL" id="KAL2913581.1"/>
    </source>
</evidence>
<feature type="compositionally biased region" description="Acidic residues" evidence="7">
    <location>
        <begin position="345"/>
        <end position="356"/>
    </location>
</feature>
<feature type="domain" description="Protein kinase" evidence="9">
    <location>
        <begin position="411"/>
        <end position="784"/>
    </location>
</feature>
<evidence type="ECO:0000256" key="8">
    <source>
        <dbReference type="SAM" id="Phobius"/>
    </source>
</evidence>
<keyword evidence="5" id="KW-0418">Kinase</keyword>
<dbReference type="Gene3D" id="1.10.510.10">
    <property type="entry name" value="Transferase(Phosphotransferase) domain 1"/>
    <property type="match status" value="1"/>
</dbReference>
<dbReference type="SMART" id="SM00133">
    <property type="entry name" value="S_TK_X"/>
    <property type="match status" value="1"/>
</dbReference>
<comment type="caution">
    <text evidence="11">The sequence shown here is derived from an EMBL/GenBank/DDBJ whole genome shotgun (WGS) entry which is preliminary data.</text>
</comment>
<dbReference type="PROSITE" id="PS00108">
    <property type="entry name" value="PROTEIN_KINASE_ST"/>
    <property type="match status" value="1"/>
</dbReference>
<keyword evidence="8" id="KW-1133">Transmembrane helix</keyword>
<gene>
    <name evidence="11" type="ORF">HK105_206883</name>
</gene>
<dbReference type="Gene3D" id="3.30.200.20">
    <property type="entry name" value="Phosphorylase Kinase, domain 1"/>
    <property type="match status" value="2"/>
</dbReference>
<dbReference type="PROSITE" id="PS50011">
    <property type="entry name" value="PROTEIN_KINASE_DOM"/>
    <property type="match status" value="1"/>
</dbReference>
<keyword evidence="3" id="KW-0808">Transferase</keyword>
<keyword evidence="1" id="KW-0723">Serine/threonine-protein kinase</keyword>
<keyword evidence="4" id="KW-0547">Nucleotide-binding</keyword>
<keyword evidence="8" id="KW-0812">Transmembrane</keyword>
<evidence type="ECO:0000256" key="5">
    <source>
        <dbReference type="ARBA" id="ARBA00022777"/>
    </source>
</evidence>
<dbReference type="Pfam" id="PF00069">
    <property type="entry name" value="Pkinase"/>
    <property type="match status" value="1"/>
</dbReference>
<sequence>MALRQRLRRIVDKALNVSSLVVLMSVMGGMFFFITYDIFLWVRQDLRVMASVGASLSVLVLGSLLLLSSRKIGDRTAFADIPKLYVPINRSDLPKPVFELVQAGLARAATIRANAVPLPEQLPDAVGWGKPGTLFDGMHFKTAAIGTLALLEAEVSKFSDRLRRDPRMTVFGYVRFLINHGVIAEDIAWFYVERYEAVRFGPDEMSESEYREFMKIFTALLRSPAPSGVFDFDDGDAAFAVEGGGSVSLLEETDDNPAAAAATAAPPELAALSPALVPVQLSSPQGALRPVSPLPTLEALDLTRTGSSGSDLSADEPLPQPRNSFVGESDQVLDIHNFAAPDAENDLEASDSDDEASASLPIHGSLSPTVGHVTTPAAASASVDTPASDHVPSAAGTPPHNARRKVTLADFTLLKVIGRGAYGKVFLVRRRDPQLHHQHSDPLLRAPLLSAAGLPRPPRTSPFPSATADPVISAPDPVPGVAGSALPDPVADATSPDAPHGVARSGFLAVPSSRPQATPATAIPGRRPSAAASMQGSSPGGHGHSSARPHHSHLFAMKVLRKASIVVRGREAEQTRNERSILEAVRHPFIVKLFYAFQTDEKLYLILSYASGGELFTYLAKERMFSEDVACFYMSELLLAVEHLHGLGIIYRDLKPENVLLDSEGHVVLTDFGLSKVAVNANTVCGTVEFMAPEVLDEKLEYGKAVDYWSLGVMLFDMLTGAPPFSGGNRKKIMESILKKKPNFPKYMTANARDLCTKLLKKIPEQRLGSGADGAVKVKAHMFFRKVDWKLVLARGVAPPYVPALSAPDDTSHFLKDFTSMPLSDSPPVPGETGLRASQNEKFLGFSYVADSMVHMHA</sequence>
<feature type="domain" description="AGC-kinase C-terminal" evidence="10">
    <location>
        <begin position="785"/>
        <end position="858"/>
    </location>
</feature>
<name>A0ABR4N231_9FUNG</name>
<dbReference type="Pfam" id="PF00433">
    <property type="entry name" value="Pkinase_C"/>
    <property type="match status" value="1"/>
</dbReference>
<feature type="region of interest" description="Disordered" evidence="7">
    <location>
        <begin position="303"/>
        <end position="326"/>
    </location>
</feature>
<evidence type="ECO:0000256" key="6">
    <source>
        <dbReference type="ARBA" id="ARBA00022840"/>
    </source>
</evidence>
<organism evidence="11 12">
    <name type="scientific">Polyrhizophydium stewartii</name>
    <dbReference type="NCBI Taxonomy" id="2732419"/>
    <lineage>
        <taxon>Eukaryota</taxon>
        <taxon>Fungi</taxon>
        <taxon>Fungi incertae sedis</taxon>
        <taxon>Chytridiomycota</taxon>
        <taxon>Chytridiomycota incertae sedis</taxon>
        <taxon>Chytridiomycetes</taxon>
        <taxon>Rhizophydiales</taxon>
        <taxon>Rhizophydiales incertae sedis</taxon>
        <taxon>Polyrhizophydium</taxon>
    </lineage>
</organism>
<reference evidence="11 12" key="1">
    <citation type="submission" date="2023-09" db="EMBL/GenBank/DDBJ databases">
        <title>Pangenome analysis of Batrachochytrium dendrobatidis and related Chytrids.</title>
        <authorList>
            <person name="Yacoub M.N."/>
            <person name="Stajich J.E."/>
            <person name="James T.Y."/>
        </authorList>
    </citation>
    <scope>NUCLEOTIDE SEQUENCE [LARGE SCALE GENOMIC DNA]</scope>
    <source>
        <strain evidence="11 12">JEL0888</strain>
    </source>
</reference>
<evidence type="ECO:0000256" key="2">
    <source>
        <dbReference type="ARBA" id="ARBA00022553"/>
    </source>
</evidence>
<evidence type="ECO:0000313" key="12">
    <source>
        <dbReference type="Proteomes" id="UP001527925"/>
    </source>
</evidence>
<keyword evidence="6" id="KW-0067">ATP-binding</keyword>
<evidence type="ECO:0000259" key="9">
    <source>
        <dbReference type="PROSITE" id="PS50011"/>
    </source>
</evidence>
<dbReference type="EMBL" id="JADGIZ020000044">
    <property type="protein sequence ID" value="KAL2913581.1"/>
    <property type="molecule type" value="Genomic_DNA"/>
</dbReference>
<dbReference type="PANTHER" id="PTHR24351">
    <property type="entry name" value="RIBOSOMAL PROTEIN S6 KINASE"/>
    <property type="match status" value="1"/>
</dbReference>
<feature type="region of interest" description="Disordered" evidence="7">
    <location>
        <begin position="451"/>
        <end position="548"/>
    </location>
</feature>
<dbReference type="Proteomes" id="UP001527925">
    <property type="component" value="Unassembled WGS sequence"/>
</dbReference>
<evidence type="ECO:0000256" key="1">
    <source>
        <dbReference type="ARBA" id="ARBA00022527"/>
    </source>
</evidence>
<dbReference type="InterPro" id="IPR000961">
    <property type="entry name" value="AGC-kinase_C"/>
</dbReference>
<feature type="transmembrane region" description="Helical" evidence="8">
    <location>
        <begin position="48"/>
        <end position="67"/>
    </location>
</feature>
<keyword evidence="2" id="KW-0597">Phosphoprotein</keyword>
<accession>A0ABR4N231</accession>
<feature type="transmembrane region" description="Helical" evidence="8">
    <location>
        <begin position="20"/>
        <end position="42"/>
    </location>
</feature>
<keyword evidence="12" id="KW-1185">Reference proteome</keyword>
<dbReference type="InterPro" id="IPR017892">
    <property type="entry name" value="Pkinase_C"/>
</dbReference>
<dbReference type="SMART" id="SM00220">
    <property type="entry name" value="S_TKc"/>
    <property type="match status" value="1"/>
</dbReference>